<accession>A0A067MY77</accession>
<protein>
    <submittedName>
        <fullName evidence="1">Uncharacterized protein</fullName>
    </submittedName>
</protein>
<organism evidence="1 2">
    <name type="scientific">Botryobasidium botryosum (strain FD-172 SS1)</name>
    <dbReference type="NCBI Taxonomy" id="930990"/>
    <lineage>
        <taxon>Eukaryota</taxon>
        <taxon>Fungi</taxon>
        <taxon>Dikarya</taxon>
        <taxon>Basidiomycota</taxon>
        <taxon>Agaricomycotina</taxon>
        <taxon>Agaricomycetes</taxon>
        <taxon>Cantharellales</taxon>
        <taxon>Botryobasidiaceae</taxon>
        <taxon>Botryobasidium</taxon>
    </lineage>
</organism>
<dbReference type="Proteomes" id="UP000027195">
    <property type="component" value="Unassembled WGS sequence"/>
</dbReference>
<gene>
    <name evidence="1" type="ORF">BOTBODRAFT_445151</name>
</gene>
<proteinExistence type="predicted"/>
<keyword evidence="2" id="KW-1185">Reference proteome</keyword>
<dbReference type="EMBL" id="KL198019">
    <property type="protein sequence ID" value="KDQ19660.1"/>
    <property type="molecule type" value="Genomic_DNA"/>
</dbReference>
<evidence type="ECO:0000313" key="1">
    <source>
        <dbReference type="EMBL" id="KDQ19660.1"/>
    </source>
</evidence>
<sequence length="86" mass="10022">MHPRPPISATALYWLSKRTLAKTQSKMRRNSSTNNFLRPFSVHGICSIFLMLRLYHRHNLASMGSNSWTRCSDSRRHIVFFSQLLG</sequence>
<dbReference type="HOGENOM" id="CLU_2497591_0_0_1"/>
<dbReference type="AlphaFoldDB" id="A0A067MY77"/>
<reference evidence="2" key="1">
    <citation type="journal article" date="2014" name="Proc. Natl. Acad. Sci. U.S.A.">
        <title>Extensive sampling of basidiomycete genomes demonstrates inadequacy of the white-rot/brown-rot paradigm for wood decay fungi.</title>
        <authorList>
            <person name="Riley R."/>
            <person name="Salamov A.A."/>
            <person name="Brown D.W."/>
            <person name="Nagy L.G."/>
            <person name="Floudas D."/>
            <person name="Held B.W."/>
            <person name="Levasseur A."/>
            <person name="Lombard V."/>
            <person name="Morin E."/>
            <person name="Otillar R."/>
            <person name="Lindquist E.A."/>
            <person name="Sun H."/>
            <person name="LaButti K.M."/>
            <person name="Schmutz J."/>
            <person name="Jabbour D."/>
            <person name="Luo H."/>
            <person name="Baker S.E."/>
            <person name="Pisabarro A.G."/>
            <person name="Walton J.D."/>
            <person name="Blanchette R.A."/>
            <person name="Henrissat B."/>
            <person name="Martin F."/>
            <person name="Cullen D."/>
            <person name="Hibbett D.S."/>
            <person name="Grigoriev I.V."/>
        </authorList>
    </citation>
    <scope>NUCLEOTIDE SEQUENCE [LARGE SCALE GENOMIC DNA]</scope>
    <source>
        <strain evidence="2">FD-172 SS1</strain>
    </source>
</reference>
<name>A0A067MY77_BOTB1</name>
<evidence type="ECO:0000313" key="2">
    <source>
        <dbReference type="Proteomes" id="UP000027195"/>
    </source>
</evidence>
<dbReference type="InParanoid" id="A0A067MY77"/>